<name>A0ABQ0GWQ2_9HYPH</name>
<protein>
    <recommendedName>
        <fullName evidence="12">Fluoride-specific ion channel FluC</fullName>
    </recommendedName>
</protein>
<evidence type="ECO:0000256" key="5">
    <source>
        <dbReference type="ARBA" id="ARBA00022989"/>
    </source>
</evidence>
<dbReference type="Pfam" id="PF02537">
    <property type="entry name" value="CRCB"/>
    <property type="match status" value="1"/>
</dbReference>
<evidence type="ECO:0000256" key="4">
    <source>
        <dbReference type="ARBA" id="ARBA00022692"/>
    </source>
</evidence>
<dbReference type="HAMAP" id="MF_00454">
    <property type="entry name" value="FluC"/>
    <property type="match status" value="1"/>
</dbReference>
<keyword evidence="6 12" id="KW-0915">Sodium</keyword>
<dbReference type="Proteomes" id="UP001628091">
    <property type="component" value="Unassembled WGS sequence"/>
</dbReference>
<gene>
    <name evidence="12 13" type="primary">crcB</name>
    <name evidence="12" type="synonym">fluC</name>
    <name evidence="13" type="ORF">PPNSA23_10280</name>
</gene>
<feature type="binding site" evidence="12">
    <location>
        <position position="79"/>
    </location>
    <ligand>
        <name>Na(+)</name>
        <dbReference type="ChEBI" id="CHEBI:29101"/>
        <note>structural</note>
    </ligand>
</feature>
<keyword evidence="14" id="KW-1185">Reference proteome</keyword>
<comment type="activity regulation">
    <text evidence="12">Na(+) is not transported, but it plays an essential structural role and its presence is essential for fluoride channel function.</text>
</comment>
<evidence type="ECO:0000256" key="2">
    <source>
        <dbReference type="ARBA" id="ARBA00022475"/>
    </source>
</evidence>
<evidence type="ECO:0000256" key="10">
    <source>
        <dbReference type="ARBA" id="ARBA00035120"/>
    </source>
</evidence>
<keyword evidence="8 12" id="KW-0472">Membrane</keyword>
<comment type="subcellular location">
    <subcellularLocation>
        <location evidence="1 12">Cell membrane</location>
        <topology evidence="1 12">Multi-pass membrane protein</topology>
    </subcellularLocation>
</comment>
<evidence type="ECO:0000313" key="13">
    <source>
        <dbReference type="EMBL" id="GAB1581085.1"/>
    </source>
</evidence>
<evidence type="ECO:0000256" key="3">
    <source>
        <dbReference type="ARBA" id="ARBA00022519"/>
    </source>
</evidence>
<evidence type="ECO:0000256" key="7">
    <source>
        <dbReference type="ARBA" id="ARBA00023065"/>
    </source>
</evidence>
<dbReference type="EMBL" id="BAAFZP010000001">
    <property type="protein sequence ID" value="GAB1581085.1"/>
    <property type="molecule type" value="Genomic_DNA"/>
</dbReference>
<keyword evidence="12" id="KW-0479">Metal-binding</keyword>
<comment type="function">
    <text evidence="12">Fluoride-specific ion channel. Important for reducing fluoride concentration in the cell, thus reducing its toxicity.</text>
</comment>
<evidence type="ECO:0000256" key="9">
    <source>
        <dbReference type="ARBA" id="ARBA00023303"/>
    </source>
</evidence>
<organism evidence="13 14">
    <name type="scientific">Phyllobacterium phragmitis</name>
    <dbReference type="NCBI Taxonomy" id="2670329"/>
    <lineage>
        <taxon>Bacteria</taxon>
        <taxon>Pseudomonadati</taxon>
        <taxon>Pseudomonadota</taxon>
        <taxon>Alphaproteobacteria</taxon>
        <taxon>Hyphomicrobiales</taxon>
        <taxon>Phyllobacteriaceae</taxon>
        <taxon>Phyllobacterium</taxon>
    </lineage>
</organism>
<evidence type="ECO:0000256" key="1">
    <source>
        <dbReference type="ARBA" id="ARBA00004651"/>
    </source>
</evidence>
<dbReference type="PANTHER" id="PTHR28259">
    <property type="entry name" value="FLUORIDE EXPORT PROTEIN 1-RELATED"/>
    <property type="match status" value="1"/>
</dbReference>
<keyword evidence="4 12" id="KW-0812">Transmembrane</keyword>
<keyword evidence="12" id="KW-0813">Transport</keyword>
<comment type="catalytic activity">
    <reaction evidence="11">
        <text>fluoride(in) = fluoride(out)</text>
        <dbReference type="Rhea" id="RHEA:76159"/>
        <dbReference type="ChEBI" id="CHEBI:17051"/>
    </reaction>
    <physiologicalReaction direction="left-to-right" evidence="11">
        <dbReference type="Rhea" id="RHEA:76160"/>
    </physiologicalReaction>
</comment>
<keyword evidence="3" id="KW-0997">Cell inner membrane</keyword>
<keyword evidence="5 12" id="KW-1133">Transmembrane helix</keyword>
<accession>A0ABQ0GWQ2</accession>
<proteinExistence type="inferred from homology"/>
<evidence type="ECO:0000256" key="8">
    <source>
        <dbReference type="ARBA" id="ARBA00023136"/>
    </source>
</evidence>
<feature type="transmembrane region" description="Helical" evidence="12">
    <location>
        <begin position="35"/>
        <end position="57"/>
    </location>
</feature>
<feature type="binding site" evidence="12">
    <location>
        <position position="82"/>
    </location>
    <ligand>
        <name>Na(+)</name>
        <dbReference type="ChEBI" id="CHEBI:29101"/>
        <note>structural</note>
    </ligand>
</feature>
<dbReference type="NCBIfam" id="NF010829">
    <property type="entry name" value="PRK14233.1"/>
    <property type="match status" value="1"/>
</dbReference>
<keyword evidence="7 12" id="KW-0406">Ion transport</keyword>
<dbReference type="RefSeq" id="WP_407863976.1">
    <property type="nucleotide sequence ID" value="NZ_BAAFZP010000001.1"/>
</dbReference>
<keyword evidence="2 12" id="KW-1003">Cell membrane</keyword>
<dbReference type="InterPro" id="IPR003691">
    <property type="entry name" value="FluC"/>
</dbReference>
<keyword evidence="9 12" id="KW-0407">Ion channel</keyword>
<comment type="caution">
    <text evidence="13">The sequence shown here is derived from an EMBL/GenBank/DDBJ whole genome shotgun (WGS) entry which is preliminary data.</text>
</comment>
<evidence type="ECO:0000256" key="12">
    <source>
        <dbReference type="HAMAP-Rule" id="MF_00454"/>
    </source>
</evidence>
<feature type="transmembrane region" description="Helical" evidence="12">
    <location>
        <begin position="6"/>
        <end position="23"/>
    </location>
</feature>
<sequence length="133" mass="13550">MSLEACALVLAGGFIGGIARFFLSGFIGRRIGEAFPWGTFLVNVTGAFLIGFAAGLAQEAEGFLAGAMARDFLMVGLLGGYTTVSSLALQSLNLALGGQQRQALFNVVASAVLGVLAVGAGFAMAVWMLGQGQ</sequence>
<reference evidence="13 14" key="1">
    <citation type="submission" date="2024-10" db="EMBL/GenBank/DDBJ databases">
        <title>Isolation, draft genome sequencing and identification of Phyllobacterium sp. NSA23, isolated from leaf soil.</title>
        <authorList>
            <person name="Akita H."/>
        </authorList>
    </citation>
    <scope>NUCLEOTIDE SEQUENCE [LARGE SCALE GENOMIC DNA]</scope>
    <source>
        <strain evidence="13 14">NSA23</strain>
    </source>
</reference>
<dbReference type="PANTHER" id="PTHR28259:SF1">
    <property type="entry name" value="FLUORIDE EXPORT PROTEIN 1-RELATED"/>
    <property type="match status" value="1"/>
</dbReference>
<comment type="similarity">
    <text evidence="10 12">Belongs to the fluoride channel Fluc/FEX (TC 1.A.43) family.</text>
</comment>
<evidence type="ECO:0000256" key="11">
    <source>
        <dbReference type="ARBA" id="ARBA00035585"/>
    </source>
</evidence>
<feature type="transmembrane region" description="Helical" evidence="12">
    <location>
        <begin position="72"/>
        <end position="96"/>
    </location>
</feature>
<feature type="transmembrane region" description="Helical" evidence="12">
    <location>
        <begin position="103"/>
        <end position="129"/>
    </location>
</feature>
<evidence type="ECO:0000256" key="6">
    <source>
        <dbReference type="ARBA" id="ARBA00023053"/>
    </source>
</evidence>
<evidence type="ECO:0000313" key="14">
    <source>
        <dbReference type="Proteomes" id="UP001628091"/>
    </source>
</evidence>